<dbReference type="Proteomes" id="UP000824044">
    <property type="component" value="Unassembled WGS sequence"/>
</dbReference>
<keyword evidence="1" id="KW-1133">Transmembrane helix</keyword>
<name>A0A9D2DWU5_9FIRM</name>
<keyword evidence="1" id="KW-0812">Transmembrane</keyword>
<dbReference type="EMBL" id="DXBS01000065">
    <property type="protein sequence ID" value="HIZ24485.1"/>
    <property type="molecule type" value="Genomic_DNA"/>
</dbReference>
<evidence type="ECO:0000313" key="3">
    <source>
        <dbReference type="Proteomes" id="UP000824044"/>
    </source>
</evidence>
<protein>
    <submittedName>
        <fullName evidence="2">Uncharacterized protein</fullName>
    </submittedName>
</protein>
<organism evidence="2 3">
    <name type="scientific">Candidatus Gallimonas intestinigallinarum</name>
    <dbReference type="NCBI Taxonomy" id="2838604"/>
    <lineage>
        <taxon>Bacteria</taxon>
        <taxon>Bacillati</taxon>
        <taxon>Bacillota</taxon>
        <taxon>Clostridia</taxon>
        <taxon>Candidatus Gallimonas</taxon>
    </lineage>
</organism>
<gene>
    <name evidence="2" type="ORF">H9812_03295</name>
</gene>
<evidence type="ECO:0000313" key="2">
    <source>
        <dbReference type="EMBL" id="HIZ24485.1"/>
    </source>
</evidence>
<keyword evidence="1" id="KW-0472">Membrane</keyword>
<comment type="caution">
    <text evidence="2">The sequence shown here is derived from an EMBL/GenBank/DDBJ whole genome shotgun (WGS) entry which is preliminary data.</text>
</comment>
<accession>A0A9D2DWU5</accession>
<sequence length="170" mass="18971">MGYSAPVYTYSQNEQKDFPVFVSQLLLHNENGCVLSLRVRNVIGVIVTGLRIRLRMYDAGGGLIGAKQMEFDGLACVSGSECILPNIIMTKECCSVAAEVELVRSGRYEYSLSEGKVKVVYRREGEEVRIGRRPFHCSFLRSPTYRRFSVLFTLLFVSAVSAAVLILAFV</sequence>
<reference evidence="2" key="2">
    <citation type="submission" date="2021-04" db="EMBL/GenBank/DDBJ databases">
        <authorList>
            <person name="Gilroy R."/>
        </authorList>
    </citation>
    <scope>NUCLEOTIDE SEQUENCE</scope>
    <source>
        <strain evidence="2">CHK33-5263</strain>
    </source>
</reference>
<reference evidence="2" key="1">
    <citation type="journal article" date="2021" name="PeerJ">
        <title>Extensive microbial diversity within the chicken gut microbiome revealed by metagenomics and culture.</title>
        <authorList>
            <person name="Gilroy R."/>
            <person name="Ravi A."/>
            <person name="Getino M."/>
            <person name="Pursley I."/>
            <person name="Horton D.L."/>
            <person name="Alikhan N.F."/>
            <person name="Baker D."/>
            <person name="Gharbi K."/>
            <person name="Hall N."/>
            <person name="Watson M."/>
            <person name="Adriaenssens E.M."/>
            <person name="Foster-Nyarko E."/>
            <person name="Jarju S."/>
            <person name="Secka A."/>
            <person name="Antonio M."/>
            <person name="Oren A."/>
            <person name="Chaudhuri R.R."/>
            <person name="La Ragione R."/>
            <person name="Hildebrand F."/>
            <person name="Pallen M.J."/>
        </authorList>
    </citation>
    <scope>NUCLEOTIDE SEQUENCE</scope>
    <source>
        <strain evidence="2">CHK33-5263</strain>
    </source>
</reference>
<proteinExistence type="predicted"/>
<evidence type="ECO:0000256" key="1">
    <source>
        <dbReference type="SAM" id="Phobius"/>
    </source>
</evidence>
<dbReference type="AlphaFoldDB" id="A0A9D2DWU5"/>
<feature type="transmembrane region" description="Helical" evidence="1">
    <location>
        <begin position="148"/>
        <end position="169"/>
    </location>
</feature>